<evidence type="ECO:0000259" key="1">
    <source>
        <dbReference type="Pfam" id="PF12146"/>
    </source>
</evidence>
<gene>
    <name evidence="2" type="ORF">CK501_09345</name>
</gene>
<dbReference type="Gene3D" id="3.40.50.1820">
    <property type="entry name" value="alpha/beta hydrolase"/>
    <property type="match status" value="1"/>
</dbReference>
<dbReference type="OrthoDB" id="5729753at2"/>
<sequence>MALAQTAPAPIPGLQYWERRTSAGHLVTGWRSQPSGRPVVHFIHGNGYNSLVYLPLLERLALDYDLFLSDVQGHGASEENGEFLGWNRTSELCEETWRAFAHLWEGQRHYAMGHSFGGIMSLLMMERDPDLFDRAVLLDPIIFSRRMLWVMRIGTWLGLWQNNGFSKKTRQRRREWPDRATALESLEGRGMFRGWTPEALQAYVDHALEEQDGQVVLRCPPELEAAIFAGYPRGLWRAMKRLQTPTQVIHGDTTYDFVRDSVARWVAFNGHVGAETLPGGHCFMQQAPVSTVERVRAALAAAQ</sequence>
<protein>
    <submittedName>
        <fullName evidence="2">Alpha/beta hydrolase</fullName>
    </submittedName>
</protein>
<evidence type="ECO:0000313" key="2">
    <source>
        <dbReference type="EMBL" id="PAU80618.1"/>
    </source>
</evidence>
<dbReference type="PANTHER" id="PTHR42886">
    <property type="entry name" value="RE40534P-RELATED"/>
    <property type="match status" value="1"/>
</dbReference>
<dbReference type="SUPFAM" id="SSF53474">
    <property type="entry name" value="alpha/beta-Hydrolases"/>
    <property type="match status" value="1"/>
</dbReference>
<dbReference type="GO" id="GO:0016787">
    <property type="term" value="F:hydrolase activity"/>
    <property type="evidence" value="ECO:0007669"/>
    <property type="project" value="UniProtKB-KW"/>
</dbReference>
<accession>A0A2A2F6P0</accession>
<comment type="caution">
    <text evidence="2">The sequence shown here is derived from an EMBL/GenBank/DDBJ whole genome shotgun (WGS) entry which is preliminary data.</text>
</comment>
<organism evidence="2 3">
    <name type="scientific">Halovibrio salipaludis</name>
    <dbReference type="NCBI Taxonomy" id="2032626"/>
    <lineage>
        <taxon>Bacteria</taxon>
        <taxon>Pseudomonadati</taxon>
        <taxon>Pseudomonadota</taxon>
        <taxon>Gammaproteobacteria</taxon>
        <taxon>Oceanospirillales</taxon>
        <taxon>Halomonadaceae</taxon>
        <taxon>Halovibrio</taxon>
    </lineage>
</organism>
<name>A0A2A2F6P0_9GAMM</name>
<dbReference type="PANTHER" id="PTHR42886:SF29">
    <property type="entry name" value="PUMMELIG, ISOFORM A"/>
    <property type="match status" value="1"/>
</dbReference>
<dbReference type="InterPro" id="IPR022742">
    <property type="entry name" value="Hydrolase_4"/>
</dbReference>
<dbReference type="InterPro" id="IPR029058">
    <property type="entry name" value="AB_hydrolase_fold"/>
</dbReference>
<dbReference type="AlphaFoldDB" id="A0A2A2F6P0"/>
<dbReference type="RefSeq" id="WP_095617452.1">
    <property type="nucleotide sequence ID" value="NZ_NSKD01000003.1"/>
</dbReference>
<keyword evidence="3" id="KW-1185">Reference proteome</keyword>
<feature type="domain" description="Serine aminopeptidase S33" evidence="1">
    <location>
        <begin position="37"/>
        <end position="158"/>
    </location>
</feature>
<keyword evidence="2" id="KW-0378">Hydrolase</keyword>
<proteinExistence type="predicted"/>
<dbReference type="Proteomes" id="UP000218896">
    <property type="component" value="Unassembled WGS sequence"/>
</dbReference>
<reference evidence="2 3" key="1">
    <citation type="submission" date="2017-08" db="EMBL/GenBank/DDBJ databases">
        <title>Halovibrio sewagensis sp. nov., isolated from wastewater of high salinity.</title>
        <authorList>
            <person name="Dong X."/>
            <person name="Zhang G."/>
        </authorList>
    </citation>
    <scope>NUCLEOTIDE SEQUENCE [LARGE SCALE GENOMIC DNA]</scope>
    <source>
        <strain evidence="2 3">YL5-2</strain>
    </source>
</reference>
<dbReference type="EMBL" id="NSKD01000003">
    <property type="protein sequence ID" value="PAU80618.1"/>
    <property type="molecule type" value="Genomic_DNA"/>
</dbReference>
<evidence type="ECO:0000313" key="3">
    <source>
        <dbReference type="Proteomes" id="UP000218896"/>
    </source>
</evidence>
<dbReference type="Pfam" id="PF12146">
    <property type="entry name" value="Hydrolase_4"/>
    <property type="match status" value="1"/>
</dbReference>